<dbReference type="EMBL" id="GL732542">
    <property type="protein sequence ID" value="EFX81733.1"/>
    <property type="molecule type" value="Genomic_DNA"/>
</dbReference>
<dbReference type="AlphaFoldDB" id="E9GFX8"/>
<gene>
    <name evidence="1" type="ORF">DAPPUDRAFT_242123</name>
</gene>
<evidence type="ECO:0000313" key="2">
    <source>
        <dbReference type="Proteomes" id="UP000000305"/>
    </source>
</evidence>
<keyword evidence="2" id="KW-1185">Reference proteome</keyword>
<reference evidence="1 2" key="1">
    <citation type="journal article" date="2011" name="Science">
        <title>The ecoresponsive genome of Daphnia pulex.</title>
        <authorList>
            <person name="Colbourne J.K."/>
            <person name="Pfrender M.E."/>
            <person name="Gilbert D."/>
            <person name="Thomas W.K."/>
            <person name="Tucker A."/>
            <person name="Oakley T.H."/>
            <person name="Tokishita S."/>
            <person name="Aerts A."/>
            <person name="Arnold G.J."/>
            <person name="Basu M.K."/>
            <person name="Bauer D.J."/>
            <person name="Caceres C.E."/>
            <person name="Carmel L."/>
            <person name="Casola C."/>
            <person name="Choi J.H."/>
            <person name="Detter J.C."/>
            <person name="Dong Q."/>
            <person name="Dusheyko S."/>
            <person name="Eads B.D."/>
            <person name="Frohlich T."/>
            <person name="Geiler-Samerotte K.A."/>
            <person name="Gerlach D."/>
            <person name="Hatcher P."/>
            <person name="Jogdeo S."/>
            <person name="Krijgsveld J."/>
            <person name="Kriventseva E.V."/>
            <person name="Kultz D."/>
            <person name="Laforsch C."/>
            <person name="Lindquist E."/>
            <person name="Lopez J."/>
            <person name="Manak J.R."/>
            <person name="Muller J."/>
            <person name="Pangilinan J."/>
            <person name="Patwardhan R.P."/>
            <person name="Pitluck S."/>
            <person name="Pritham E.J."/>
            <person name="Rechtsteiner A."/>
            <person name="Rho M."/>
            <person name="Rogozin I.B."/>
            <person name="Sakarya O."/>
            <person name="Salamov A."/>
            <person name="Schaack S."/>
            <person name="Shapiro H."/>
            <person name="Shiga Y."/>
            <person name="Skalitzky C."/>
            <person name="Smith Z."/>
            <person name="Souvorov A."/>
            <person name="Sung W."/>
            <person name="Tang Z."/>
            <person name="Tsuchiya D."/>
            <person name="Tu H."/>
            <person name="Vos H."/>
            <person name="Wang M."/>
            <person name="Wolf Y.I."/>
            <person name="Yamagata H."/>
            <person name="Yamada T."/>
            <person name="Ye Y."/>
            <person name="Shaw J.R."/>
            <person name="Andrews J."/>
            <person name="Crease T.J."/>
            <person name="Tang H."/>
            <person name="Lucas S.M."/>
            <person name="Robertson H.M."/>
            <person name="Bork P."/>
            <person name="Koonin E.V."/>
            <person name="Zdobnov E.M."/>
            <person name="Grigoriev I.V."/>
            <person name="Lynch M."/>
            <person name="Boore J.L."/>
        </authorList>
    </citation>
    <scope>NUCLEOTIDE SEQUENCE [LARGE SCALE GENOMIC DNA]</scope>
</reference>
<organism evidence="1 2">
    <name type="scientific">Daphnia pulex</name>
    <name type="common">Water flea</name>
    <dbReference type="NCBI Taxonomy" id="6669"/>
    <lineage>
        <taxon>Eukaryota</taxon>
        <taxon>Metazoa</taxon>
        <taxon>Ecdysozoa</taxon>
        <taxon>Arthropoda</taxon>
        <taxon>Crustacea</taxon>
        <taxon>Branchiopoda</taxon>
        <taxon>Diplostraca</taxon>
        <taxon>Cladocera</taxon>
        <taxon>Anomopoda</taxon>
        <taxon>Daphniidae</taxon>
        <taxon>Daphnia</taxon>
    </lineage>
</organism>
<dbReference type="HOGENOM" id="CLU_1877515_0_0_1"/>
<dbReference type="InParanoid" id="E9GFX8"/>
<dbReference type="KEGG" id="dpx:DAPPUDRAFT_242123"/>
<evidence type="ECO:0000313" key="1">
    <source>
        <dbReference type="EMBL" id="EFX81733.1"/>
    </source>
</evidence>
<name>E9GFX8_DAPPU</name>
<protein>
    <submittedName>
        <fullName evidence="1">Uncharacterized protein</fullName>
    </submittedName>
</protein>
<proteinExistence type="predicted"/>
<dbReference type="Proteomes" id="UP000000305">
    <property type="component" value="Unassembled WGS sequence"/>
</dbReference>
<accession>E9GFX8</accession>
<sequence length="136" mass="15205">MRVYYLCAGVDWAASPRLPTYMHQQEAARRRCAPGEAAVHKKEVEEEYQGDLGGMFRALWAGGEMGGVGLWGGPPPYIREVAPDFWLLATQDPARHNQTNFACRDDDDDISKVYTEQDSPSPYPSNACAARHEVFI</sequence>